<sequence length="520" mass="59871">MNPKIQTCTTKKCSAQAEYYCFSHSYITCLRCCRSRHYDCEYDRICDSDELNETMKFLTDFEQGLQQLAHKYDMLQTINGLEQALADIASAVQEFQAEVSECLTFGNIRELSMLVSRGKQILPDIFKGSLFTSQNEYNPILKLLFDSQVLDTLGGNLLPFVIKDADLINRKTVKIVRNLRLRTKNYYEQTRRKEIREVRKEATKKAWDEATVKTEKKMNRRFQLKIESLERQILELKKDKEQAESLVSDLIIQLDHKNEVGGQSRDFDQEFPNRIEMPQVLTPIKDPENCVKYRGSLVQPDDGVFCLNLTEEKEPKAVHYASRTSSARSIADSTFKVVFIGDTVGKTQLATRMKTGTFKNNLSYLVGLDMFKVTRDFQDRKVTIMVYDAPAQERFRAVTLNYIKQCQYTFLMYDITDLNSLKTCRYWAGSLKSPAETTYLVGTKADLASKTAITSVQISEFQAMNNIDFHFETSAKTGEGVEELLQHVMGRFHNVEPFSPKKERPSYSKPKGLLKRIFGK</sequence>
<reference evidence="3" key="1">
    <citation type="submission" date="2023-07" db="EMBL/GenBank/DDBJ databases">
        <authorList>
            <consortium name="AG Swart"/>
            <person name="Singh M."/>
            <person name="Singh A."/>
            <person name="Seah K."/>
            <person name="Emmerich C."/>
        </authorList>
    </citation>
    <scope>NUCLEOTIDE SEQUENCE</scope>
    <source>
        <strain evidence="3">DP1</strain>
    </source>
</reference>
<dbReference type="CDD" id="cd00154">
    <property type="entry name" value="Rab"/>
    <property type="match status" value="1"/>
</dbReference>
<dbReference type="PANTHER" id="PTHR47978">
    <property type="match status" value="1"/>
</dbReference>
<dbReference type="PRINTS" id="PR00449">
    <property type="entry name" value="RASTRNSFRMNG"/>
</dbReference>
<keyword evidence="2" id="KW-0175">Coiled coil</keyword>
<dbReference type="Gene3D" id="3.40.50.300">
    <property type="entry name" value="P-loop containing nucleotide triphosphate hydrolases"/>
    <property type="match status" value="1"/>
</dbReference>
<keyword evidence="1" id="KW-0547">Nucleotide-binding</keyword>
<evidence type="ECO:0000256" key="1">
    <source>
        <dbReference type="ARBA" id="ARBA00022741"/>
    </source>
</evidence>
<dbReference type="SMART" id="SM00173">
    <property type="entry name" value="RAS"/>
    <property type="match status" value="1"/>
</dbReference>
<evidence type="ECO:0000313" key="3">
    <source>
        <dbReference type="EMBL" id="CAI2362307.1"/>
    </source>
</evidence>
<dbReference type="GO" id="GO:0005525">
    <property type="term" value="F:GTP binding"/>
    <property type="evidence" value="ECO:0007669"/>
    <property type="project" value="InterPro"/>
</dbReference>
<dbReference type="PROSITE" id="PS51419">
    <property type="entry name" value="RAB"/>
    <property type="match status" value="1"/>
</dbReference>
<dbReference type="InterPro" id="IPR027417">
    <property type="entry name" value="P-loop_NTPase"/>
</dbReference>
<dbReference type="SUPFAM" id="SSF52540">
    <property type="entry name" value="P-loop containing nucleoside triphosphate hydrolases"/>
    <property type="match status" value="1"/>
</dbReference>
<feature type="coiled-coil region" evidence="2">
    <location>
        <begin position="212"/>
        <end position="253"/>
    </location>
</feature>
<dbReference type="AlphaFoldDB" id="A0AAD1U4R6"/>
<comment type="caution">
    <text evidence="3">The sequence shown here is derived from an EMBL/GenBank/DDBJ whole genome shotgun (WGS) entry which is preliminary data.</text>
</comment>
<protein>
    <submittedName>
        <fullName evidence="3">Uncharacterized protein</fullName>
    </submittedName>
</protein>
<keyword evidence="4" id="KW-1185">Reference proteome</keyword>
<proteinExistence type="predicted"/>
<dbReference type="InterPro" id="IPR001806">
    <property type="entry name" value="Small_GTPase"/>
</dbReference>
<dbReference type="Proteomes" id="UP001295684">
    <property type="component" value="Unassembled WGS sequence"/>
</dbReference>
<evidence type="ECO:0000256" key="2">
    <source>
        <dbReference type="SAM" id="Coils"/>
    </source>
</evidence>
<evidence type="ECO:0000313" key="4">
    <source>
        <dbReference type="Proteomes" id="UP001295684"/>
    </source>
</evidence>
<gene>
    <name evidence="3" type="ORF">ECRASSUSDP1_LOCUS3629</name>
</gene>
<name>A0AAD1U4R6_EUPCR</name>
<dbReference type="Pfam" id="PF00071">
    <property type="entry name" value="Ras"/>
    <property type="match status" value="1"/>
</dbReference>
<accession>A0AAD1U4R6</accession>
<organism evidence="3 4">
    <name type="scientific">Euplotes crassus</name>
    <dbReference type="NCBI Taxonomy" id="5936"/>
    <lineage>
        <taxon>Eukaryota</taxon>
        <taxon>Sar</taxon>
        <taxon>Alveolata</taxon>
        <taxon>Ciliophora</taxon>
        <taxon>Intramacronucleata</taxon>
        <taxon>Spirotrichea</taxon>
        <taxon>Hypotrichia</taxon>
        <taxon>Euplotida</taxon>
        <taxon>Euplotidae</taxon>
        <taxon>Moneuplotes</taxon>
    </lineage>
</organism>
<dbReference type="GO" id="GO:0003924">
    <property type="term" value="F:GTPase activity"/>
    <property type="evidence" value="ECO:0007669"/>
    <property type="project" value="InterPro"/>
</dbReference>
<dbReference type="EMBL" id="CAMPGE010003467">
    <property type="protein sequence ID" value="CAI2362307.1"/>
    <property type="molecule type" value="Genomic_DNA"/>
</dbReference>
<dbReference type="SMART" id="SM00175">
    <property type="entry name" value="RAB"/>
    <property type="match status" value="1"/>
</dbReference>